<evidence type="ECO:0000259" key="5">
    <source>
        <dbReference type="Pfam" id="PF17384"/>
    </source>
</evidence>
<reference evidence="6 7" key="1">
    <citation type="submission" date="2022-01" db="EMBL/GenBank/DDBJ databases">
        <title>Mariniradius saccharolyticus sp. nov., isolated from sediment of a river.</title>
        <authorList>
            <person name="Liu H."/>
        </authorList>
    </citation>
    <scope>NUCLEOTIDE SEQUENCE [LARGE SCALE GENOMIC DNA]</scope>
    <source>
        <strain evidence="6 7">RY-2</strain>
    </source>
</reference>
<evidence type="ECO:0000256" key="1">
    <source>
        <dbReference type="ARBA" id="ARBA00022490"/>
    </source>
</evidence>
<comment type="similarity">
    <text evidence="3">Belongs to the RimP family.</text>
</comment>
<dbReference type="Pfam" id="PF02576">
    <property type="entry name" value="RimP_N"/>
    <property type="match status" value="1"/>
</dbReference>
<protein>
    <recommendedName>
        <fullName evidence="3">Ribosome maturation factor RimP</fullName>
    </recommendedName>
</protein>
<name>A0ABS9BR92_9BACT</name>
<evidence type="ECO:0000256" key="3">
    <source>
        <dbReference type="HAMAP-Rule" id="MF_01077"/>
    </source>
</evidence>
<comment type="function">
    <text evidence="3">Required for maturation of 30S ribosomal subunits.</text>
</comment>
<dbReference type="InterPro" id="IPR003728">
    <property type="entry name" value="Ribosome_maturation_RimP"/>
</dbReference>
<comment type="subcellular location">
    <subcellularLocation>
        <location evidence="3">Cytoplasm</location>
    </subcellularLocation>
</comment>
<evidence type="ECO:0000313" key="7">
    <source>
        <dbReference type="Proteomes" id="UP001201449"/>
    </source>
</evidence>
<gene>
    <name evidence="3" type="primary">rimP</name>
    <name evidence="6" type="ORF">L0U89_05770</name>
</gene>
<keyword evidence="7" id="KW-1185">Reference proteome</keyword>
<dbReference type="InterPro" id="IPR028998">
    <property type="entry name" value="RimP_C"/>
</dbReference>
<evidence type="ECO:0000313" key="6">
    <source>
        <dbReference type="EMBL" id="MCF1750573.1"/>
    </source>
</evidence>
<sequence length="156" mass="17062">MSLKNTLEEIVAKHLPDDNHFVVDIVVAGIGNKSQVRILIDSDEGVSIDACARVSRAVGDEIEAKDLMPEAFVLEVSSPGLDHPLSSRRQYLKNVGRKLKVSLSDGKDIEGQLSEVGSTDIKILTKVKEKGKKAQEVILAIPFEQIKKSIVLVSFK</sequence>
<organism evidence="6 7">
    <name type="scientific">Mariniradius sediminis</name>
    <dbReference type="NCBI Taxonomy" id="2909237"/>
    <lineage>
        <taxon>Bacteria</taxon>
        <taxon>Pseudomonadati</taxon>
        <taxon>Bacteroidota</taxon>
        <taxon>Cytophagia</taxon>
        <taxon>Cytophagales</taxon>
        <taxon>Cyclobacteriaceae</taxon>
        <taxon>Mariniradius</taxon>
    </lineage>
</organism>
<keyword evidence="1 3" id="KW-0963">Cytoplasm</keyword>
<evidence type="ECO:0000259" key="4">
    <source>
        <dbReference type="Pfam" id="PF02576"/>
    </source>
</evidence>
<comment type="caution">
    <text evidence="6">The sequence shown here is derived from an EMBL/GenBank/DDBJ whole genome shotgun (WGS) entry which is preliminary data.</text>
</comment>
<dbReference type="Proteomes" id="UP001201449">
    <property type="component" value="Unassembled WGS sequence"/>
</dbReference>
<dbReference type="InterPro" id="IPR035956">
    <property type="entry name" value="RimP_N_sf"/>
</dbReference>
<dbReference type="PANTHER" id="PTHR33867">
    <property type="entry name" value="RIBOSOME MATURATION FACTOR RIMP"/>
    <property type="match status" value="1"/>
</dbReference>
<evidence type="ECO:0000256" key="2">
    <source>
        <dbReference type="ARBA" id="ARBA00022517"/>
    </source>
</evidence>
<accession>A0ABS9BR92</accession>
<dbReference type="SUPFAM" id="SSF75420">
    <property type="entry name" value="YhbC-like, N-terminal domain"/>
    <property type="match status" value="1"/>
</dbReference>
<dbReference type="EMBL" id="JAKEVZ010000003">
    <property type="protein sequence ID" value="MCF1750573.1"/>
    <property type="molecule type" value="Genomic_DNA"/>
</dbReference>
<proteinExistence type="inferred from homology"/>
<dbReference type="HAMAP" id="MF_01077">
    <property type="entry name" value="RimP"/>
    <property type="match status" value="1"/>
</dbReference>
<dbReference type="InterPro" id="IPR028989">
    <property type="entry name" value="RimP_N"/>
</dbReference>
<dbReference type="RefSeq" id="WP_008624257.1">
    <property type="nucleotide sequence ID" value="NZ_JAKEVZ010000003.1"/>
</dbReference>
<feature type="domain" description="Ribosome maturation factor RimP C-terminal" evidence="5">
    <location>
        <begin position="85"/>
        <end position="155"/>
    </location>
</feature>
<feature type="domain" description="Ribosome maturation factor RimP N-terminal" evidence="4">
    <location>
        <begin position="11"/>
        <end position="82"/>
    </location>
</feature>
<dbReference type="Pfam" id="PF17384">
    <property type="entry name" value="DUF150_C"/>
    <property type="match status" value="1"/>
</dbReference>
<dbReference type="PANTHER" id="PTHR33867:SF1">
    <property type="entry name" value="RIBOSOME MATURATION FACTOR RIMP"/>
    <property type="match status" value="1"/>
</dbReference>
<keyword evidence="2 3" id="KW-0690">Ribosome biogenesis</keyword>
<dbReference type="Gene3D" id="3.30.300.70">
    <property type="entry name" value="RimP-like superfamily, N-terminal"/>
    <property type="match status" value="1"/>
</dbReference>